<evidence type="ECO:0000313" key="3">
    <source>
        <dbReference type="Proteomes" id="UP001420932"/>
    </source>
</evidence>
<accession>A0AAP0PCA6</accession>
<evidence type="ECO:0000256" key="1">
    <source>
        <dbReference type="SAM" id="MobiDB-lite"/>
    </source>
</evidence>
<evidence type="ECO:0000313" key="2">
    <source>
        <dbReference type="EMBL" id="KAK9135580.1"/>
    </source>
</evidence>
<reference evidence="2 3" key="1">
    <citation type="submission" date="2024-01" db="EMBL/GenBank/DDBJ databases">
        <title>Genome assemblies of Stephania.</title>
        <authorList>
            <person name="Yang L."/>
        </authorList>
    </citation>
    <scope>NUCLEOTIDE SEQUENCE [LARGE SCALE GENOMIC DNA]</scope>
    <source>
        <strain evidence="2">YNDBR</strain>
        <tissue evidence="2">Leaf</tissue>
    </source>
</reference>
<gene>
    <name evidence="2" type="ORF">Syun_014910</name>
</gene>
<name>A0AAP0PCA6_9MAGN</name>
<feature type="region of interest" description="Disordered" evidence="1">
    <location>
        <begin position="1"/>
        <end position="28"/>
    </location>
</feature>
<dbReference type="AlphaFoldDB" id="A0AAP0PCA6"/>
<proteinExistence type="predicted"/>
<dbReference type="Proteomes" id="UP001420932">
    <property type="component" value="Unassembled WGS sequence"/>
</dbReference>
<protein>
    <submittedName>
        <fullName evidence="2">Uncharacterized protein</fullName>
    </submittedName>
</protein>
<organism evidence="2 3">
    <name type="scientific">Stephania yunnanensis</name>
    <dbReference type="NCBI Taxonomy" id="152371"/>
    <lineage>
        <taxon>Eukaryota</taxon>
        <taxon>Viridiplantae</taxon>
        <taxon>Streptophyta</taxon>
        <taxon>Embryophyta</taxon>
        <taxon>Tracheophyta</taxon>
        <taxon>Spermatophyta</taxon>
        <taxon>Magnoliopsida</taxon>
        <taxon>Ranunculales</taxon>
        <taxon>Menispermaceae</taxon>
        <taxon>Menispermoideae</taxon>
        <taxon>Cissampelideae</taxon>
        <taxon>Stephania</taxon>
    </lineage>
</organism>
<comment type="caution">
    <text evidence="2">The sequence shown here is derived from an EMBL/GenBank/DDBJ whole genome shotgun (WGS) entry which is preliminary data.</text>
</comment>
<sequence>MDSTHNSETLEGILRGGPQDLAISEPGQSANQRTPFYLAWVASTCGSEGTNAFLTNTTSNHGTTWEKSSSRDKVSLLHSNRSVVSYHQK</sequence>
<dbReference type="EMBL" id="JBBNAF010000006">
    <property type="protein sequence ID" value="KAK9135580.1"/>
    <property type="molecule type" value="Genomic_DNA"/>
</dbReference>
<keyword evidence="3" id="KW-1185">Reference proteome</keyword>